<dbReference type="FunFam" id="1.10.10.10:FF:000029">
    <property type="entry name" value="Proliferation-associated 2G4, a"/>
    <property type="match status" value="1"/>
</dbReference>
<dbReference type="SUPFAM" id="SSF55920">
    <property type="entry name" value="Creatinase/aminopeptidase"/>
    <property type="match status" value="1"/>
</dbReference>
<dbReference type="Gene3D" id="1.10.10.10">
    <property type="entry name" value="Winged helix-like DNA-binding domain superfamily/Winged helix DNA-binding domain"/>
    <property type="match status" value="1"/>
</dbReference>
<dbReference type="Proteomes" id="UP000070544">
    <property type="component" value="Unassembled WGS sequence"/>
</dbReference>
<dbReference type="InterPro" id="IPR036005">
    <property type="entry name" value="Creatinase/aminopeptidase-like"/>
</dbReference>
<dbReference type="InterPro" id="IPR004545">
    <property type="entry name" value="PA2G4"/>
</dbReference>
<gene>
    <name evidence="4" type="ORF">M427DRAFT_118470</name>
</gene>
<dbReference type="PANTHER" id="PTHR10804:SF11">
    <property type="entry name" value="PROLIFERATION-ASSOCIATED PROTEIN 2G4"/>
    <property type="match status" value="1"/>
</dbReference>
<evidence type="ECO:0000259" key="3">
    <source>
        <dbReference type="Pfam" id="PF00557"/>
    </source>
</evidence>
<evidence type="ECO:0000256" key="2">
    <source>
        <dbReference type="SAM" id="MobiDB-lite"/>
    </source>
</evidence>
<dbReference type="Pfam" id="PF00557">
    <property type="entry name" value="Peptidase_M24"/>
    <property type="match status" value="1"/>
</dbReference>
<reference evidence="4 5" key="1">
    <citation type="journal article" date="2015" name="Genome Biol. Evol.">
        <title>Phylogenomic analyses indicate that early fungi evolved digesting cell walls of algal ancestors of land plants.</title>
        <authorList>
            <person name="Chang Y."/>
            <person name="Wang S."/>
            <person name="Sekimoto S."/>
            <person name="Aerts A.L."/>
            <person name="Choi C."/>
            <person name="Clum A."/>
            <person name="LaButti K.M."/>
            <person name="Lindquist E.A."/>
            <person name="Yee Ngan C."/>
            <person name="Ohm R.A."/>
            <person name="Salamov A.A."/>
            <person name="Grigoriev I.V."/>
            <person name="Spatafora J.W."/>
            <person name="Berbee M.L."/>
        </authorList>
    </citation>
    <scope>NUCLEOTIDE SEQUENCE [LARGE SCALE GENOMIC DNA]</scope>
    <source>
        <strain evidence="4 5">JEL478</strain>
    </source>
</reference>
<dbReference type="EMBL" id="KQ965731">
    <property type="protein sequence ID" value="KXS22499.1"/>
    <property type="molecule type" value="Genomic_DNA"/>
</dbReference>
<dbReference type="NCBIfam" id="TIGR00495">
    <property type="entry name" value="crvDNA_42K"/>
    <property type="match status" value="1"/>
</dbReference>
<feature type="compositionally biased region" description="Basic residues" evidence="2">
    <location>
        <begin position="429"/>
        <end position="439"/>
    </location>
</feature>
<dbReference type="OrthoDB" id="5876363at2759"/>
<feature type="compositionally biased region" description="Low complexity" evidence="2">
    <location>
        <begin position="1"/>
        <end position="32"/>
    </location>
</feature>
<feature type="domain" description="Peptidase M24" evidence="3">
    <location>
        <begin position="83"/>
        <end position="290"/>
    </location>
</feature>
<dbReference type="AlphaFoldDB" id="A0A139B0J8"/>
<dbReference type="Gene3D" id="3.90.230.10">
    <property type="entry name" value="Creatinase/methionine aminopeptidase superfamily"/>
    <property type="match status" value="1"/>
</dbReference>
<proteinExistence type="inferred from homology"/>
<evidence type="ECO:0000313" key="5">
    <source>
        <dbReference type="Proteomes" id="UP000070544"/>
    </source>
</evidence>
<comment type="similarity">
    <text evidence="1">Belongs to the peptidase M24 family.</text>
</comment>
<dbReference type="InterPro" id="IPR047113">
    <property type="entry name" value="PA2G4/ARX1"/>
</dbReference>
<dbReference type="OMA" id="SRMFYSE"/>
<name>A0A139B0J8_GONPJ</name>
<protein>
    <submittedName>
        <fullName evidence="4">Proliferation-associated protein 2G4-like protein</fullName>
    </submittedName>
</protein>
<evidence type="ECO:0000256" key="1">
    <source>
        <dbReference type="ARBA" id="ARBA00007319"/>
    </source>
</evidence>
<dbReference type="InterPro" id="IPR036388">
    <property type="entry name" value="WH-like_DNA-bd_sf"/>
</dbReference>
<dbReference type="CDD" id="cd01089">
    <property type="entry name" value="PA2G4-like"/>
    <property type="match status" value="1"/>
</dbReference>
<organism evidence="4 5">
    <name type="scientific">Gonapodya prolifera (strain JEL478)</name>
    <name type="common">Monoblepharis prolifera</name>
    <dbReference type="NCBI Taxonomy" id="1344416"/>
    <lineage>
        <taxon>Eukaryota</taxon>
        <taxon>Fungi</taxon>
        <taxon>Fungi incertae sedis</taxon>
        <taxon>Chytridiomycota</taxon>
        <taxon>Chytridiomycota incertae sedis</taxon>
        <taxon>Monoblepharidomycetes</taxon>
        <taxon>Monoblepharidales</taxon>
        <taxon>Gonapodyaceae</taxon>
        <taxon>Gonapodya</taxon>
    </lineage>
</organism>
<dbReference type="GO" id="GO:0005634">
    <property type="term" value="C:nucleus"/>
    <property type="evidence" value="ECO:0007669"/>
    <property type="project" value="EnsemblFungi"/>
</dbReference>
<dbReference type="InterPro" id="IPR036390">
    <property type="entry name" value="WH_DNA-bd_sf"/>
</dbReference>
<dbReference type="InterPro" id="IPR000994">
    <property type="entry name" value="Pept_M24"/>
</dbReference>
<feature type="region of interest" description="Disordered" evidence="2">
    <location>
        <begin position="1"/>
        <end position="74"/>
    </location>
</feature>
<dbReference type="PANTHER" id="PTHR10804">
    <property type="entry name" value="PROTEASE FAMILY M24 METHIONYL AMINOPEPTIDASE, AMINOPEPTIDASE P"/>
    <property type="match status" value="1"/>
</dbReference>
<sequence length="454" mass="48809">MSAPASAAKKKVAASVAESGTSSASAKTTPKPKSAPAPTKKPAPAPVEEDDDDSVSSVSVSDDEEAKVADEDKGLEDPNVVTKYKTAADIANRALRSVLAACTDGASVLHLCMLGDRDIEEQCAKVYKTNDIKKGIAFPTTVSPNPYICHLSPLSTDAESRLTLSTGDVVRVELGAHVDGYPALVGHTIVVGASKEKPVDGRIADAMTAAHFASEAALRCLKPGFANFDVTDHVQKIAEDFGCKPVEGMLSHSLSRHVIDGDKSIILAPTDAQRKDHESCQFEDGESWTVDVLISTGDGKAKQSEARTTVFKRVRDTTYHLRMKTSRETLTDTKKFAGMAFSLRAFDDERKARMGIVECQNHNLVMPYPVLQEKEGETVAHFMFTVLLMPTGPQKITGLPFEADVYRSEKAVKDEKAKEILRTGLRKSTAPKKSKKKSKTGGSSANGQNDEADA</sequence>
<keyword evidence="5" id="KW-1185">Reference proteome</keyword>
<dbReference type="SUPFAM" id="SSF46785">
    <property type="entry name" value="Winged helix' DNA-binding domain"/>
    <property type="match status" value="1"/>
</dbReference>
<feature type="compositionally biased region" description="Pro residues" evidence="2">
    <location>
        <begin position="33"/>
        <end position="45"/>
    </location>
</feature>
<feature type="region of interest" description="Disordered" evidence="2">
    <location>
        <begin position="417"/>
        <end position="454"/>
    </location>
</feature>
<evidence type="ECO:0000313" key="4">
    <source>
        <dbReference type="EMBL" id="KXS22499.1"/>
    </source>
</evidence>
<dbReference type="STRING" id="1344416.A0A139B0J8"/>
<accession>A0A139B0J8</accession>